<name>A0A8S5T8V3_9CAUD</name>
<accession>A0A8S5T8V3</accession>
<keyword evidence="1" id="KW-0472">Membrane</keyword>
<sequence length="45" mass="5230">MCCINSCLYIVPVFFFVYAIMQAILYKHLYKHFGLGGLWLANLTN</sequence>
<protein>
    <submittedName>
        <fullName evidence="2">Uncharacterized protein</fullName>
    </submittedName>
</protein>
<keyword evidence="1" id="KW-1133">Transmembrane helix</keyword>
<evidence type="ECO:0000256" key="1">
    <source>
        <dbReference type="SAM" id="Phobius"/>
    </source>
</evidence>
<proteinExistence type="predicted"/>
<keyword evidence="1" id="KW-0812">Transmembrane</keyword>
<reference evidence="2" key="1">
    <citation type="journal article" date="2021" name="Proc. Natl. Acad. Sci. U.S.A.">
        <title>A Catalog of Tens of Thousands of Viruses from Human Metagenomes Reveals Hidden Associations with Chronic Diseases.</title>
        <authorList>
            <person name="Tisza M.J."/>
            <person name="Buck C.B."/>
        </authorList>
    </citation>
    <scope>NUCLEOTIDE SEQUENCE</scope>
    <source>
        <strain evidence="2">CtZhr26</strain>
    </source>
</reference>
<feature type="transmembrane region" description="Helical" evidence="1">
    <location>
        <begin position="7"/>
        <end position="26"/>
    </location>
</feature>
<dbReference type="EMBL" id="BK032765">
    <property type="protein sequence ID" value="DAF59202.1"/>
    <property type="molecule type" value="Genomic_DNA"/>
</dbReference>
<organism evidence="2">
    <name type="scientific">Myoviridae sp. ctZhr26</name>
    <dbReference type="NCBI Taxonomy" id="2827694"/>
    <lineage>
        <taxon>Viruses</taxon>
        <taxon>Duplodnaviria</taxon>
        <taxon>Heunggongvirae</taxon>
        <taxon>Uroviricota</taxon>
        <taxon>Caudoviricetes</taxon>
    </lineage>
</organism>
<evidence type="ECO:0000313" key="2">
    <source>
        <dbReference type="EMBL" id="DAF59202.1"/>
    </source>
</evidence>